<dbReference type="SUPFAM" id="SSF48208">
    <property type="entry name" value="Six-hairpin glycosidases"/>
    <property type="match status" value="1"/>
</dbReference>
<dbReference type="Pfam" id="PF25788">
    <property type="entry name" value="Ig_Rha78A_N"/>
    <property type="match status" value="1"/>
</dbReference>
<dbReference type="InterPro" id="IPR013737">
    <property type="entry name" value="Bac_rhamnosid_N"/>
</dbReference>
<dbReference type="GO" id="GO:0030596">
    <property type="term" value="F:alpha-L-rhamnosidase activity"/>
    <property type="evidence" value="ECO:0007669"/>
    <property type="project" value="UniProtKB-EC"/>
</dbReference>
<dbReference type="InterPro" id="IPR035398">
    <property type="entry name" value="Bac_rhamnosid_C"/>
</dbReference>
<keyword evidence="3" id="KW-0378">Hydrolase</keyword>
<dbReference type="Gene3D" id="1.50.10.10">
    <property type="match status" value="1"/>
</dbReference>
<accession>A0A6N9Z5Q3</accession>
<feature type="domain" description="Alpha-L-rhamnosidase six-hairpin glycosidase" evidence="6">
    <location>
        <begin position="417"/>
        <end position="779"/>
    </location>
</feature>
<evidence type="ECO:0000259" key="5">
    <source>
        <dbReference type="Pfam" id="PF08531"/>
    </source>
</evidence>
<feature type="domain" description="Bacterial alpha-L-rhamnosidase N-terminal" evidence="5">
    <location>
        <begin position="133"/>
        <end position="304"/>
    </location>
</feature>
<feature type="domain" description="Alpha-L-rhamnosidase C-terminal" evidence="7">
    <location>
        <begin position="781"/>
        <end position="853"/>
    </location>
</feature>
<dbReference type="Gene3D" id="2.60.120.260">
    <property type="entry name" value="Galactose-binding domain-like"/>
    <property type="match status" value="2"/>
</dbReference>
<evidence type="ECO:0000259" key="6">
    <source>
        <dbReference type="Pfam" id="PF17389"/>
    </source>
</evidence>
<dbReference type="EMBL" id="WHZW01000017">
    <property type="protein sequence ID" value="NEG90049.1"/>
    <property type="molecule type" value="Genomic_DNA"/>
</dbReference>
<evidence type="ECO:0000256" key="3">
    <source>
        <dbReference type="ARBA" id="ARBA00022801"/>
    </source>
</evidence>
<comment type="caution">
    <text evidence="8">The sequence shown here is derived from an EMBL/GenBank/DDBJ whole genome shotgun (WGS) entry which is preliminary data.</text>
</comment>
<organism evidence="8 9">
    <name type="scientific">Bifidobacterium aerophilum</name>
    <dbReference type="NCBI Taxonomy" id="1798155"/>
    <lineage>
        <taxon>Bacteria</taxon>
        <taxon>Bacillati</taxon>
        <taxon>Actinomycetota</taxon>
        <taxon>Actinomycetes</taxon>
        <taxon>Bifidobacteriales</taxon>
        <taxon>Bifidobacteriaceae</taxon>
        <taxon>Bifidobacterium</taxon>
    </lineage>
</organism>
<keyword evidence="9" id="KW-1185">Reference proteome</keyword>
<dbReference type="GO" id="GO:0005975">
    <property type="term" value="P:carbohydrate metabolic process"/>
    <property type="evidence" value="ECO:0007669"/>
    <property type="project" value="InterPro"/>
</dbReference>
<feature type="domain" description="Alpha-L-rhamnosidase concanavalin-like" evidence="4">
    <location>
        <begin position="314"/>
        <end position="411"/>
    </location>
</feature>
<dbReference type="InterPro" id="IPR016007">
    <property type="entry name" value="Alpha_rhamnosid"/>
</dbReference>
<evidence type="ECO:0000259" key="4">
    <source>
        <dbReference type="Pfam" id="PF05592"/>
    </source>
</evidence>
<reference evidence="8 9" key="1">
    <citation type="submission" date="2019-10" db="EMBL/GenBank/DDBJ databases">
        <title>Bifidobacterium from non-human primates.</title>
        <authorList>
            <person name="Modesto M."/>
        </authorList>
    </citation>
    <scope>NUCLEOTIDE SEQUENCE [LARGE SCALE GENOMIC DNA]</scope>
    <source>
        <strain evidence="8 9">TRE17</strain>
    </source>
</reference>
<dbReference type="Pfam" id="PF17389">
    <property type="entry name" value="Bac_rhamnosid6H"/>
    <property type="match status" value="1"/>
</dbReference>
<dbReference type="InterPro" id="IPR012341">
    <property type="entry name" value="6hp_glycosidase-like_sf"/>
</dbReference>
<dbReference type="Pfam" id="PF08531">
    <property type="entry name" value="Bac_rhamnosid_N"/>
    <property type="match status" value="1"/>
</dbReference>
<dbReference type="InterPro" id="IPR035396">
    <property type="entry name" value="Bac_rhamnosid6H"/>
</dbReference>
<evidence type="ECO:0000256" key="2">
    <source>
        <dbReference type="ARBA" id="ARBA00012652"/>
    </source>
</evidence>
<dbReference type="InterPro" id="IPR008928">
    <property type="entry name" value="6-hairpin_glycosidase_sf"/>
</dbReference>
<dbReference type="PIRSF" id="PIRSF010631">
    <property type="entry name" value="A-rhamnsds"/>
    <property type="match status" value="1"/>
</dbReference>
<proteinExistence type="predicted"/>
<dbReference type="Gene3D" id="2.60.420.10">
    <property type="entry name" value="Maltose phosphorylase, domain 3"/>
    <property type="match status" value="1"/>
</dbReference>
<gene>
    <name evidence="8" type="ORF">GFD25_08650</name>
</gene>
<evidence type="ECO:0000259" key="7">
    <source>
        <dbReference type="Pfam" id="PF17390"/>
    </source>
</evidence>
<comment type="catalytic activity">
    <reaction evidence="1">
        <text>Hydrolysis of terminal non-reducing alpha-L-rhamnose residues in alpha-L-rhamnosides.</text>
        <dbReference type="EC" id="3.2.1.40"/>
    </reaction>
</comment>
<dbReference type="Pfam" id="PF05592">
    <property type="entry name" value="Bac_rhamnosid"/>
    <property type="match status" value="1"/>
</dbReference>
<dbReference type="InterPro" id="IPR008902">
    <property type="entry name" value="Rhamnosid_concanavalin"/>
</dbReference>
<dbReference type="AlphaFoldDB" id="A0A6N9Z5Q3"/>
<evidence type="ECO:0000313" key="9">
    <source>
        <dbReference type="Proteomes" id="UP000469194"/>
    </source>
</evidence>
<evidence type="ECO:0000256" key="1">
    <source>
        <dbReference type="ARBA" id="ARBA00001445"/>
    </source>
</evidence>
<dbReference type="Proteomes" id="UP000469194">
    <property type="component" value="Unassembled WGS sequence"/>
</dbReference>
<name>A0A6N9Z5Q3_9BIFI</name>
<evidence type="ECO:0000313" key="8">
    <source>
        <dbReference type="EMBL" id="NEG90049.1"/>
    </source>
</evidence>
<protein>
    <recommendedName>
        <fullName evidence="2">alpha-L-rhamnosidase</fullName>
        <ecNumber evidence="2">3.2.1.40</ecNumber>
    </recommendedName>
</protein>
<dbReference type="RefSeq" id="WP_163231916.1">
    <property type="nucleotide sequence ID" value="NZ_WHZW01000017.1"/>
</dbReference>
<dbReference type="EC" id="3.2.1.40" evidence="2"/>
<dbReference type="PANTHER" id="PTHR33307">
    <property type="entry name" value="ALPHA-RHAMNOSIDASE (EUROFUNG)"/>
    <property type="match status" value="1"/>
</dbReference>
<dbReference type="PANTHER" id="PTHR33307:SF6">
    <property type="entry name" value="ALPHA-RHAMNOSIDASE (EUROFUNG)-RELATED"/>
    <property type="match status" value="1"/>
</dbReference>
<sequence length="862" mass="95303">MLTIDRLTVENLEHGCVTDNPKPRFSYTLSGTADAAVRDVTLTVGEWSCHPDTQIAYPYDGPALKPFATYPVELSVTDEQGVTVSATTSFETGRFGEAWAGSWITDGDYRFTDKKISPKPMSFRRTVAPADGKTVVRARLIATAMGVYEFALDGRKVGDRYFAPGFTSYKTNLQYQTYDVTEQLADGGEHTLIATVAGGWAVGSFVFTRVNRVTADRQALLAELRIDYADGTSEVIGTDADWDVTMDGPVEMADLYDGETYDATKAFGADGNAGGTRWRKAAIERPKTEPKRIEADYGAPVREHETFEPVSCKRRADGELIYDFGQNFAGVVRLEIAGASAGQVVTVRHAEILNPDGTLNTTFLRTAKATATYTCTAGDQTYAPRFTYMGFRYIAVRGIEAKQLKVTGVALYSELTRTGDFACSDERLNQLQSNIVWGAKSNLFDIPTDCPQRDERMGWTGDIAVFAPTACYDFDMSRFLDKWLRDVKAEQLPTGGIPNTVPVQGYGFPATMPEMAIAWWGDAVVLVPWAEYRARGDRSVLERMYEPMKKYVNACRFWAGLFGFGKHRYIWWMPTPFQFGDWVAPDVPKMQQWQARGKWTGTASLNNTARTLAQVARVLGHDDDAREYDELADRVADAYVSVFTDGNGKLNDEFQTAYVLPLHLGMFPDAATRDKAVNNLAALVESNGYKIGTGFPGTPYILFALADNGRPDVAFRMLANEQCPSWLYEVKMGATTIWERWDGLDEHGECPIGDDGTDLMISYNHYASGAVGAFLYQRVAGIEPIEAGYRKFHVKPLLGGGITWANGHVDTPYGRVGSAWSITGKRFDITVDVPFGTVCELTLPDGRTQELTHGSHTVTCEL</sequence>
<dbReference type="Pfam" id="PF17390">
    <property type="entry name" value="Bac_rhamnosid_C"/>
    <property type="match status" value="1"/>
</dbReference>